<accession>A0A345SXE2</accession>
<dbReference type="KEGG" id="stri:C7M71_014090"/>
<keyword evidence="3" id="KW-0479">Metal-binding</keyword>
<protein>
    <submittedName>
        <fullName evidence="7">Cytochrome P450</fullName>
    </submittedName>
</protein>
<comment type="similarity">
    <text evidence="1">Belongs to the cytochrome P450 family.</text>
</comment>
<dbReference type="Pfam" id="PF00067">
    <property type="entry name" value="p450"/>
    <property type="match status" value="1"/>
</dbReference>
<dbReference type="PANTHER" id="PTHR46696">
    <property type="entry name" value="P450, PUTATIVE (EUROFUNG)-RELATED"/>
    <property type="match status" value="1"/>
</dbReference>
<dbReference type="Gene3D" id="1.10.630.10">
    <property type="entry name" value="Cytochrome P450"/>
    <property type="match status" value="1"/>
</dbReference>
<dbReference type="SUPFAM" id="SSF48264">
    <property type="entry name" value="Cytochrome P450"/>
    <property type="match status" value="1"/>
</dbReference>
<dbReference type="GO" id="GO:0004497">
    <property type="term" value="F:monooxygenase activity"/>
    <property type="evidence" value="ECO:0007669"/>
    <property type="project" value="UniProtKB-KW"/>
</dbReference>
<evidence type="ECO:0000256" key="3">
    <source>
        <dbReference type="ARBA" id="ARBA00022723"/>
    </source>
</evidence>
<dbReference type="OrthoDB" id="5500002at2"/>
<dbReference type="InterPro" id="IPR036396">
    <property type="entry name" value="Cyt_P450_sf"/>
</dbReference>
<name>A0A345SXE2_9ACTN</name>
<evidence type="ECO:0000256" key="2">
    <source>
        <dbReference type="ARBA" id="ARBA00022617"/>
    </source>
</evidence>
<dbReference type="PRINTS" id="PR00359">
    <property type="entry name" value="BP450"/>
</dbReference>
<dbReference type="InterPro" id="IPR002397">
    <property type="entry name" value="Cyt_P450_B"/>
</dbReference>
<dbReference type="Proteomes" id="UP000249340">
    <property type="component" value="Chromosome"/>
</dbReference>
<evidence type="ECO:0000256" key="1">
    <source>
        <dbReference type="ARBA" id="ARBA00010617"/>
    </source>
</evidence>
<keyword evidence="6" id="KW-0503">Monooxygenase</keyword>
<dbReference type="RefSeq" id="WP_111491936.1">
    <property type="nucleotide sequence ID" value="NZ_CP031264.1"/>
</dbReference>
<keyword evidence="8" id="KW-1185">Reference proteome</keyword>
<dbReference type="GO" id="GO:0005506">
    <property type="term" value="F:iron ion binding"/>
    <property type="evidence" value="ECO:0007669"/>
    <property type="project" value="InterPro"/>
</dbReference>
<keyword evidence="4" id="KW-0560">Oxidoreductase</keyword>
<dbReference type="AlphaFoldDB" id="A0A345SXE2"/>
<evidence type="ECO:0000256" key="5">
    <source>
        <dbReference type="ARBA" id="ARBA00023004"/>
    </source>
</evidence>
<evidence type="ECO:0000256" key="6">
    <source>
        <dbReference type="ARBA" id="ARBA00023033"/>
    </source>
</evidence>
<keyword evidence="2" id="KW-0349">Heme</keyword>
<dbReference type="EMBL" id="CP031264">
    <property type="protein sequence ID" value="AXI78397.1"/>
    <property type="molecule type" value="Genomic_DNA"/>
</dbReference>
<organism evidence="7 8">
    <name type="scientific">Peterkaempfera bronchialis</name>
    <dbReference type="NCBI Taxonomy" id="2126346"/>
    <lineage>
        <taxon>Bacteria</taxon>
        <taxon>Bacillati</taxon>
        <taxon>Actinomycetota</taxon>
        <taxon>Actinomycetes</taxon>
        <taxon>Kitasatosporales</taxon>
        <taxon>Streptomycetaceae</taxon>
        <taxon>Peterkaempfera</taxon>
    </lineage>
</organism>
<evidence type="ECO:0000313" key="8">
    <source>
        <dbReference type="Proteomes" id="UP000249340"/>
    </source>
</evidence>
<gene>
    <name evidence="7" type="ORF">C7M71_014090</name>
</gene>
<evidence type="ECO:0000256" key="4">
    <source>
        <dbReference type="ARBA" id="ARBA00023002"/>
    </source>
</evidence>
<evidence type="ECO:0000313" key="7">
    <source>
        <dbReference type="EMBL" id="AXI78397.1"/>
    </source>
</evidence>
<dbReference type="PANTHER" id="PTHR46696:SF3">
    <property type="entry name" value="PULCHERRIMINIC ACID SYNTHASE"/>
    <property type="match status" value="1"/>
</dbReference>
<reference evidence="8" key="1">
    <citation type="submission" date="2018-07" db="EMBL/GenBank/DDBJ databases">
        <title>Streptacidiphilus bronchialis DSM 106435 chromosome.</title>
        <authorList>
            <person name="Batra D."/>
            <person name="Gulvik C.A."/>
        </authorList>
    </citation>
    <scope>NUCLEOTIDE SEQUENCE [LARGE SCALE GENOMIC DNA]</scope>
    <source>
        <strain evidence="8">DSM 106435</strain>
    </source>
</reference>
<dbReference type="GO" id="GO:0020037">
    <property type="term" value="F:heme binding"/>
    <property type="evidence" value="ECO:0007669"/>
    <property type="project" value="InterPro"/>
</dbReference>
<dbReference type="FunFam" id="1.10.630.10:FF:000018">
    <property type="entry name" value="Cytochrome P450 monooxygenase"/>
    <property type="match status" value="1"/>
</dbReference>
<sequence>MTSTQQTPDILSAEFAADPYSAYRVMRDEFPLIWHEPMKSYIVSRYEDVERAFKDKDSAFTTDNYSWQIEPVHGRTILQLSGREHSVRRALVAPAFRGNALEEQFLPVIERNSRELIDAFRADGEADLVSQFATRFPVNVIADMLGLDKGDHEKFHGWYTSVIAFLGNLSQDPVVAEAGLRTRTEFAEYMIPIIQQRRDNLGDDLLSTLCAAEVDGTRMSDEDIKAFCSLLLAAGGETTDKAIASLFANLLQHPEQLAAVREDRTLIPRAFAETLRFTPPVHMIMRQTSSEVEVSGGLIPAGATVTCLIGAANRDDRRYAEPDTFDIFRDDLSSTSAFSAAADHLSFALGRHFCVGALLAKAEVEVGVNQLLDAMPDLALQDGFVPAETGVFTRGPQSVPVRFTPADRSGSAGAAQ</sequence>
<dbReference type="GO" id="GO:0016705">
    <property type="term" value="F:oxidoreductase activity, acting on paired donors, with incorporation or reduction of molecular oxygen"/>
    <property type="evidence" value="ECO:0007669"/>
    <property type="project" value="InterPro"/>
</dbReference>
<dbReference type="InterPro" id="IPR001128">
    <property type="entry name" value="Cyt_P450"/>
</dbReference>
<keyword evidence="5" id="KW-0408">Iron</keyword>
<proteinExistence type="inferred from homology"/>